<gene>
    <name evidence="2" type="ORF">ASZ90_001485</name>
</gene>
<comment type="caution">
    <text evidence="2">The sequence shown here is derived from an EMBL/GenBank/DDBJ whole genome shotgun (WGS) entry which is preliminary data.</text>
</comment>
<feature type="region of interest" description="Disordered" evidence="1">
    <location>
        <begin position="32"/>
        <end position="58"/>
    </location>
</feature>
<dbReference type="AlphaFoldDB" id="A0A0W8G6C4"/>
<reference evidence="2" key="1">
    <citation type="journal article" date="2015" name="Proc. Natl. Acad. Sci. U.S.A.">
        <title>Networks of energetic and metabolic interactions define dynamics in microbial communities.</title>
        <authorList>
            <person name="Embree M."/>
            <person name="Liu J.K."/>
            <person name="Al-Bassam M.M."/>
            <person name="Zengler K."/>
        </authorList>
    </citation>
    <scope>NUCLEOTIDE SEQUENCE</scope>
</reference>
<feature type="region of interest" description="Disordered" evidence="1">
    <location>
        <begin position="293"/>
        <end position="321"/>
    </location>
</feature>
<sequence length="321" mass="34248">METAVRRRPQSLLSPYPVRPFRRRFRLVRTASPLRFRRRAPRPATSHPHDPHVRTPSRNPLCARFRVSAVLPGADRPCAPGHRQTAGRPFRLRHIPEPARRHGRLRVPALSRPWPGHALRIRFPGATYGATGGGILPGARSRRGRSRLGHGGRAPGFRPGRDGEDPGSPGAHEKTQGPHRGRLRRQAFPAGRSFGCGLPGTGDPGRPGPPASGPGRGPGLPVFRLCGSQSGSTADFFGILRRHRRPGGACGRRPGLHGALAARAGLVPHPDRGLRASAGQLRLPGPGHQEPAGLAGIRQQGQPSVGFRVPAKPPGIPPGGL</sequence>
<evidence type="ECO:0000313" key="2">
    <source>
        <dbReference type="EMBL" id="KUG28633.1"/>
    </source>
</evidence>
<accession>A0A0W8G6C4</accession>
<proteinExistence type="predicted"/>
<feature type="compositionally biased region" description="Pro residues" evidence="1">
    <location>
        <begin position="311"/>
        <end position="321"/>
    </location>
</feature>
<feature type="region of interest" description="Disordered" evidence="1">
    <location>
        <begin position="127"/>
        <end position="223"/>
    </location>
</feature>
<organism evidence="2">
    <name type="scientific">hydrocarbon metagenome</name>
    <dbReference type="NCBI Taxonomy" id="938273"/>
    <lineage>
        <taxon>unclassified sequences</taxon>
        <taxon>metagenomes</taxon>
        <taxon>ecological metagenomes</taxon>
    </lineage>
</organism>
<protein>
    <submittedName>
        <fullName evidence="2">Basic proline-rich protein</fullName>
    </submittedName>
</protein>
<dbReference type="EMBL" id="LNQE01000197">
    <property type="protein sequence ID" value="KUG28633.1"/>
    <property type="molecule type" value="Genomic_DNA"/>
</dbReference>
<name>A0A0W8G6C4_9ZZZZ</name>
<evidence type="ECO:0000256" key="1">
    <source>
        <dbReference type="SAM" id="MobiDB-lite"/>
    </source>
</evidence>
<feature type="compositionally biased region" description="Basic residues" evidence="1">
    <location>
        <begin position="140"/>
        <end position="150"/>
    </location>
</feature>